<evidence type="ECO:0000313" key="16">
    <source>
        <dbReference type="Proteomes" id="UP000282818"/>
    </source>
</evidence>
<keyword evidence="13" id="KW-0460">Magnesium</keyword>
<protein>
    <recommendedName>
        <fullName evidence="5">phosphoenolpyruvate--protein phosphotransferase</fullName>
        <ecNumber evidence="5">2.7.3.9</ecNumber>
    </recommendedName>
</protein>
<dbReference type="Proteomes" id="UP000282818">
    <property type="component" value="Unassembled WGS sequence"/>
</dbReference>
<keyword evidence="6" id="KW-0813">Transport</keyword>
<dbReference type="Pfam" id="PF00391">
    <property type="entry name" value="PEP-utilizers"/>
    <property type="match status" value="1"/>
</dbReference>
<dbReference type="InterPro" id="IPR036618">
    <property type="entry name" value="PtsI_HPr-bd_sf"/>
</dbReference>
<gene>
    <name evidence="15" type="primary">ptsP</name>
    <name evidence="15" type="ORF">EOE65_00970</name>
</gene>
<keyword evidence="10" id="KW-0598">Phosphotransferase system</keyword>
<dbReference type="InterPro" id="IPR015813">
    <property type="entry name" value="Pyrv/PenolPyrv_kinase-like_dom"/>
</dbReference>
<dbReference type="SUPFAM" id="SSF52009">
    <property type="entry name" value="Phosphohistidine domain"/>
    <property type="match status" value="1"/>
</dbReference>
<evidence type="ECO:0000256" key="1">
    <source>
        <dbReference type="ARBA" id="ARBA00000683"/>
    </source>
</evidence>
<keyword evidence="9 15" id="KW-0808">Transferase</keyword>
<comment type="cofactor">
    <cofactor evidence="2">
        <name>Mg(2+)</name>
        <dbReference type="ChEBI" id="CHEBI:18420"/>
    </cofactor>
</comment>
<dbReference type="GO" id="GO:0008965">
    <property type="term" value="F:phosphoenolpyruvate-protein phosphotransferase activity"/>
    <property type="evidence" value="ECO:0007669"/>
    <property type="project" value="UniProtKB-EC"/>
</dbReference>
<dbReference type="InterPro" id="IPR008731">
    <property type="entry name" value="PTS_EIN"/>
</dbReference>
<comment type="subcellular location">
    <subcellularLocation>
        <location evidence="3">Cytoplasm</location>
    </subcellularLocation>
</comment>
<keyword evidence="11" id="KW-0479">Metal-binding</keyword>
<reference evidence="15 16" key="1">
    <citation type="submission" date="2019-01" db="EMBL/GenBank/DDBJ databases">
        <authorList>
            <person name="Chen W.-M."/>
        </authorList>
    </citation>
    <scope>NUCLEOTIDE SEQUENCE [LARGE SCALE GENOMIC DNA]</scope>
    <source>
        <strain evidence="15 16">HPM-16</strain>
    </source>
</reference>
<dbReference type="SUPFAM" id="SSF55781">
    <property type="entry name" value="GAF domain-like"/>
    <property type="match status" value="1"/>
</dbReference>
<dbReference type="SMART" id="SM00065">
    <property type="entry name" value="GAF"/>
    <property type="match status" value="1"/>
</dbReference>
<evidence type="ECO:0000256" key="6">
    <source>
        <dbReference type="ARBA" id="ARBA00022448"/>
    </source>
</evidence>
<dbReference type="EC" id="2.7.3.9" evidence="5"/>
<dbReference type="InterPro" id="IPR006318">
    <property type="entry name" value="PTS_EI-like"/>
</dbReference>
<dbReference type="InterPro" id="IPR003018">
    <property type="entry name" value="GAF"/>
</dbReference>
<name>A0A437QCT0_9GAMM</name>
<keyword evidence="7" id="KW-0963">Cytoplasm</keyword>
<sequence>MQHSLANLTPLVQEISDAENAVAAMQTIVARLSDLMEVPVCSLYLKSPSRAQLILAATQGLSQSAVGKIRLNPEEGLVGTVAATKNLLNLEDASLHEKFRLFPDAEETPYRQFMAVPLIHLRQLVGVIVIQGTKRAPFSPEAEAFLVTVASQLAATLNAIQKSGDWMPRRRPGKLYKRYDGISGSTGVAVGQLTQLNSQVDLKASLPKKADDIQEELERFHHALEGAIAEVEQGEARIEKDLPEDIASLFTVYRMMLASPELSANVITLIEKGNTAIWSVRKAALDHAAVFEASEDPYMQARAEDVRNIAIKLINQMLRKKRLREPPKDTAIILAGDLISITDLSDFDKDQLVGIICRSGSALSHTAIVANALGIPAVMGVTELDIERYSGQTVIIDGNSGFVIASPPKEMTREYRQIKRNEEKFNSQLAQLKDLPAETDDGFHVTLLTNTGLLADVSPGLVNGAEGVGLYRSEIPFMVHDGFPTEDEQYRVYKQVIDAYYPRPVSMRTLDIGGDKQLPYYEIKEENPYLGWRGIRFTLDNTALQITQLRAMVRAGHGRENLQIIVPMVSRIDEIKALRALLDQVLKDLHNEGKQATAPKLGIMIEVPAAILLLEKAAPYIDFVSVGTNDLAQYLLAVDRNNPKVSRLFDPLHPAVLSALEMIQARCKTLNLPISLCGEMAADPAAVLLLIAMGFDRLSLSAHRIPMIKWVIRNTSRKDLEKLLIKAQKAEDESEIRRMTKRKLKTLGL</sequence>
<evidence type="ECO:0000256" key="11">
    <source>
        <dbReference type="ARBA" id="ARBA00022723"/>
    </source>
</evidence>
<keyword evidence="16" id="KW-1185">Reference proteome</keyword>
<dbReference type="AlphaFoldDB" id="A0A437QCT0"/>
<dbReference type="InterPro" id="IPR036637">
    <property type="entry name" value="Phosphohistidine_dom_sf"/>
</dbReference>
<dbReference type="GO" id="GO:0016301">
    <property type="term" value="F:kinase activity"/>
    <property type="evidence" value="ECO:0007669"/>
    <property type="project" value="UniProtKB-KW"/>
</dbReference>
<evidence type="ECO:0000259" key="14">
    <source>
        <dbReference type="SMART" id="SM00065"/>
    </source>
</evidence>
<dbReference type="Pfam" id="PF05524">
    <property type="entry name" value="PEP-utilisers_N"/>
    <property type="match status" value="1"/>
</dbReference>
<dbReference type="SUPFAM" id="SSF47831">
    <property type="entry name" value="Enzyme I of the PEP:sugar phosphotransferase system HPr-binding (sub)domain"/>
    <property type="match status" value="1"/>
</dbReference>
<evidence type="ECO:0000256" key="5">
    <source>
        <dbReference type="ARBA" id="ARBA00012232"/>
    </source>
</evidence>
<evidence type="ECO:0000256" key="3">
    <source>
        <dbReference type="ARBA" id="ARBA00004496"/>
    </source>
</evidence>
<dbReference type="PANTHER" id="PTHR46244">
    <property type="entry name" value="PHOSPHOENOLPYRUVATE-PROTEIN PHOSPHOTRANSFERASE"/>
    <property type="match status" value="1"/>
</dbReference>
<dbReference type="InterPro" id="IPR000121">
    <property type="entry name" value="PEP_util_C"/>
</dbReference>
<comment type="similarity">
    <text evidence="4">Belongs to the PEP-utilizing enzyme family.</text>
</comment>
<evidence type="ECO:0000256" key="9">
    <source>
        <dbReference type="ARBA" id="ARBA00022679"/>
    </source>
</evidence>
<organism evidence="15 16">
    <name type="scientific">Neptunomonas marina</name>
    <dbReference type="NCBI Taxonomy" id="1815562"/>
    <lineage>
        <taxon>Bacteria</taxon>
        <taxon>Pseudomonadati</taxon>
        <taxon>Pseudomonadota</taxon>
        <taxon>Gammaproteobacteria</taxon>
        <taxon>Oceanospirillales</taxon>
        <taxon>Oceanospirillaceae</taxon>
        <taxon>Neptunomonas</taxon>
    </lineage>
</organism>
<dbReference type="Gene3D" id="1.10.274.10">
    <property type="entry name" value="PtsI, HPr-binding domain"/>
    <property type="match status" value="1"/>
</dbReference>
<dbReference type="Pfam" id="PF01590">
    <property type="entry name" value="GAF"/>
    <property type="match status" value="1"/>
</dbReference>
<keyword evidence="15" id="KW-0670">Pyruvate</keyword>
<evidence type="ECO:0000256" key="12">
    <source>
        <dbReference type="ARBA" id="ARBA00022777"/>
    </source>
</evidence>
<evidence type="ECO:0000256" key="7">
    <source>
        <dbReference type="ARBA" id="ARBA00022490"/>
    </source>
</evidence>
<dbReference type="GO" id="GO:0009401">
    <property type="term" value="P:phosphoenolpyruvate-dependent sugar phosphotransferase system"/>
    <property type="evidence" value="ECO:0007669"/>
    <property type="project" value="UniProtKB-KW"/>
</dbReference>
<dbReference type="PANTHER" id="PTHR46244:SF1">
    <property type="entry name" value="PHOSPHOENOLPYRUVATE-DEPENDENT PHOSPHOTRANSFERASE SYSTEM"/>
    <property type="match status" value="1"/>
</dbReference>
<evidence type="ECO:0000256" key="13">
    <source>
        <dbReference type="ARBA" id="ARBA00022842"/>
    </source>
</evidence>
<dbReference type="Gene3D" id="3.30.450.40">
    <property type="match status" value="1"/>
</dbReference>
<dbReference type="InterPro" id="IPR040442">
    <property type="entry name" value="Pyrv_kinase-like_dom_sf"/>
</dbReference>
<proteinExistence type="inferred from homology"/>
<evidence type="ECO:0000256" key="8">
    <source>
        <dbReference type="ARBA" id="ARBA00022597"/>
    </source>
</evidence>
<dbReference type="SUPFAM" id="SSF51621">
    <property type="entry name" value="Phosphoenolpyruvate/pyruvate domain"/>
    <property type="match status" value="1"/>
</dbReference>
<evidence type="ECO:0000256" key="4">
    <source>
        <dbReference type="ARBA" id="ARBA00007837"/>
    </source>
</evidence>
<dbReference type="EMBL" id="SACQ01000001">
    <property type="protein sequence ID" value="RVU32255.1"/>
    <property type="molecule type" value="Genomic_DNA"/>
</dbReference>
<keyword evidence="12" id="KW-0418">Kinase</keyword>
<dbReference type="Pfam" id="PF02896">
    <property type="entry name" value="PEP-utilizers_C"/>
    <property type="match status" value="1"/>
</dbReference>
<dbReference type="InterPro" id="IPR008279">
    <property type="entry name" value="PEP-util_enz_mobile_dom"/>
</dbReference>
<dbReference type="GO" id="GO:0046872">
    <property type="term" value="F:metal ion binding"/>
    <property type="evidence" value="ECO:0007669"/>
    <property type="project" value="UniProtKB-KW"/>
</dbReference>
<dbReference type="InterPro" id="IPR029016">
    <property type="entry name" value="GAF-like_dom_sf"/>
</dbReference>
<dbReference type="PRINTS" id="PR01736">
    <property type="entry name" value="PHPHTRNFRASE"/>
</dbReference>
<accession>A0A437QCT0</accession>
<dbReference type="Gene3D" id="3.20.20.60">
    <property type="entry name" value="Phosphoenolpyruvate-binding domains"/>
    <property type="match status" value="1"/>
</dbReference>
<evidence type="ECO:0000313" key="15">
    <source>
        <dbReference type="EMBL" id="RVU32255.1"/>
    </source>
</evidence>
<dbReference type="Gene3D" id="3.50.30.10">
    <property type="entry name" value="Phosphohistidine domain"/>
    <property type="match status" value="1"/>
</dbReference>
<keyword evidence="8" id="KW-0762">Sugar transport</keyword>
<comment type="caution">
    <text evidence="15">The sequence shown here is derived from an EMBL/GenBank/DDBJ whole genome shotgun (WGS) entry which is preliminary data.</text>
</comment>
<dbReference type="NCBIfam" id="NF008283">
    <property type="entry name" value="PRK11061.1"/>
    <property type="match status" value="1"/>
</dbReference>
<dbReference type="PROSITE" id="PS00742">
    <property type="entry name" value="PEP_ENZYMES_2"/>
    <property type="match status" value="1"/>
</dbReference>
<dbReference type="InterPro" id="IPR023151">
    <property type="entry name" value="PEP_util_CS"/>
</dbReference>
<dbReference type="NCBIfam" id="TIGR01417">
    <property type="entry name" value="PTS_I_fam"/>
    <property type="match status" value="1"/>
</dbReference>
<feature type="domain" description="GAF" evidence="14">
    <location>
        <begin position="20"/>
        <end position="167"/>
    </location>
</feature>
<evidence type="ECO:0000256" key="2">
    <source>
        <dbReference type="ARBA" id="ARBA00001946"/>
    </source>
</evidence>
<dbReference type="InterPro" id="IPR050499">
    <property type="entry name" value="PEP-utilizing_PTS_enzyme"/>
</dbReference>
<dbReference type="GO" id="GO:0005737">
    <property type="term" value="C:cytoplasm"/>
    <property type="evidence" value="ECO:0007669"/>
    <property type="project" value="UniProtKB-SubCell"/>
</dbReference>
<comment type="catalytic activity">
    <reaction evidence="1">
        <text>L-histidyl-[protein] + phosphoenolpyruvate = N(pros)-phospho-L-histidyl-[protein] + pyruvate</text>
        <dbReference type="Rhea" id="RHEA:23880"/>
        <dbReference type="Rhea" id="RHEA-COMP:9745"/>
        <dbReference type="Rhea" id="RHEA-COMP:9746"/>
        <dbReference type="ChEBI" id="CHEBI:15361"/>
        <dbReference type="ChEBI" id="CHEBI:29979"/>
        <dbReference type="ChEBI" id="CHEBI:58702"/>
        <dbReference type="ChEBI" id="CHEBI:64837"/>
        <dbReference type="EC" id="2.7.3.9"/>
    </reaction>
</comment>
<evidence type="ECO:0000256" key="10">
    <source>
        <dbReference type="ARBA" id="ARBA00022683"/>
    </source>
</evidence>
<dbReference type="RefSeq" id="WP_127692424.1">
    <property type="nucleotide sequence ID" value="NZ_SACQ01000001.1"/>
</dbReference>